<name>A0A9X2H2R3_9MICO</name>
<keyword evidence="2" id="KW-0238">DNA-binding</keyword>
<organism evidence="2 3">
    <name type="scientific">Agromyces terreus</name>
    <dbReference type="NCBI Taxonomy" id="424795"/>
    <lineage>
        <taxon>Bacteria</taxon>
        <taxon>Bacillati</taxon>
        <taxon>Actinomycetota</taxon>
        <taxon>Actinomycetes</taxon>
        <taxon>Micrococcales</taxon>
        <taxon>Microbacteriaceae</taxon>
        <taxon>Agromyces</taxon>
    </lineage>
</organism>
<dbReference type="PANTHER" id="PTHR33164:SF57">
    <property type="entry name" value="MARR-FAMILY TRANSCRIPTIONAL REGULATOR"/>
    <property type="match status" value="1"/>
</dbReference>
<proteinExistence type="predicted"/>
<evidence type="ECO:0000259" key="1">
    <source>
        <dbReference type="PROSITE" id="PS50995"/>
    </source>
</evidence>
<dbReference type="Proteomes" id="UP001139722">
    <property type="component" value="Unassembled WGS sequence"/>
</dbReference>
<accession>A0A9X2H2R3</accession>
<dbReference type="OrthoDB" id="9155413at2"/>
<dbReference type="RefSeq" id="WP_156998880.1">
    <property type="nucleotide sequence ID" value="NZ_BAAANU010000054.1"/>
</dbReference>
<dbReference type="InterPro" id="IPR036390">
    <property type="entry name" value="WH_DNA-bd_sf"/>
</dbReference>
<feature type="domain" description="HTH marR-type" evidence="1">
    <location>
        <begin position="14"/>
        <end position="148"/>
    </location>
</feature>
<sequence length="153" mass="16115">MPHEDLVRFAEAAHRDLATLLMAASRAVNEQALAALDPEGSSGIRLAHVPLIAELEPGGTRLVTLAGRLGITRQAVAALVRDLTEAGVTTVTSDPSDGRAQLVRLTDLGAAFCGRAADYLEQREQRWRGEYGDEALDAVRAVLAGFVGTTPAG</sequence>
<dbReference type="SMART" id="SM00347">
    <property type="entry name" value="HTH_MARR"/>
    <property type="match status" value="1"/>
</dbReference>
<dbReference type="PROSITE" id="PS50995">
    <property type="entry name" value="HTH_MARR_2"/>
    <property type="match status" value="1"/>
</dbReference>
<dbReference type="SUPFAM" id="SSF46785">
    <property type="entry name" value="Winged helix' DNA-binding domain"/>
    <property type="match status" value="1"/>
</dbReference>
<gene>
    <name evidence="2" type="ORF">BJ978_000458</name>
</gene>
<protein>
    <submittedName>
        <fullName evidence="2">DNA-binding MarR family transcriptional regulator</fullName>
    </submittedName>
</protein>
<evidence type="ECO:0000313" key="2">
    <source>
        <dbReference type="EMBL" id="MCP2369782.1"/>
    </source>
</evidence>
<dbReference type="EMBL" id="JAMZDY010000001">
    <property type="protein sequence ID" value="MCP2369782.1"/>
    <property type="molecule type" value="Genomic_DNA"/>
</dbReference>
<dbReference type="Gene3D" id="1.10.10.10">
    <property type="entry name" value="Winged helix-like DNA-binding domain superfamily/Winged helix DNA-binding domain"/>
    <property type="match status" value="1"/>
</dbReference>
<keyword evidence="3" id="KW-1185">Reference proteome</keyword>
<dbReference type="GO" id="GO:0006950">
    <property type="term" value="P:response to stress"/>
    <property type="evidence" value="ECO:0007669"/>
    <property type="project" value="TreeGrafter"/>
</dbReference>
<dbReference type="InterPro" id="IPR039422">
    <property type="entry name" value="MarR/SlyA-like"/>
</dbReference>
<dbReference type="GO" id="GO:0003700">
    <property type="term" value="F:DNA-binding transcription factor activity"/>
    <property type="evidence" value="ECO:0007669"/>
    <property type="project" value="InterPro"/>
</dbReference>
<dbReference type="GO" id="GO:0003677">
    <property type="term" value="F:DNA binding"/>
    <property type="evidence" value="ECO:0007669"/>
    <property type="project" value="UniProtKB-KW"/>
</dbReference>
<evidence type="ECO:0000313" key="3">
    <source>
        <dbReference type="Proteomes" id="UP001139722"/>
    </source>
</evidence>
<comment type="caution">
    <text evidence="2">The sequence shown here is derived from an EMBL/GenBank/DDBJ whole genome shotgun (WGS) entry which is preliminary data.</text>
</comment>
<dbReference type="InterPro" id="IPR000835">
    <property type="entry name" value="HTH_MarR-typ"/>
</dbReference>
<dbReference type="PANTHER" id="PTHR33164">
    <property type="entry name" value="TRANSCRIPTIONAL REGULATOR, MARR FAMILY"/>
    <property type="match status" value="1"/>
</dbReference>
<dbReference type="AlphaFoldDB" id="A0A9X2H2R3"/>
<dbReference type="Pfam" id="PF13463">
    <property type="entry name" value="HTH_27"/>
    <property type="match status" value="1"/>
</dbReference>
<dbReference type="InterPro" id="IPR036388">
    <property type="entry name" value="WH-like_DNA-bd_sf"/>
</dbReference>
<reference evidence="2" key="1">
    <citation type="submission" date="2022-06" db="EMBL/GenBank/DDBJ databases">
        <title>Sequencing the genomes of 1000 actinobacteria strains.</title>
        <authorList>
            <person name="Klenk H.-P."/>
        </authorList>
    </citation>
    <scope>NUCLEOTIDE SEQUENCE</scope>
    <source>
        <strain evidence="2">DSM 22016</strain>
    </source>
</reference>